<evidence type="ECO:0000313" key="2">
    <source>
        <dbReference type="EMBL" id="RBP15835.1"/>
    </source>
</evidence>
<evidence type="ECO:0000313" key="3">
    <source>
        <dbReference type="Proteomes" id="UP000253529"/>
    </source>
</evidence>
<dbReference type="GO" id="GO:0042925">
    <property type="term" value="F:benzoate transmembrane transporter activity"/>
    <property type="evidence" value="ECO:0007669"/>
    <property type="project" value="InterPro"/>
</dbReference>
<dbReference type="InterPro" id="IPR004711">
    <property type="entry name" value="Benzoate_Transporter"/>
</dbReference>
<proteinExistence type="predicted"/>
<dbReference type="Proteomes" id="UP000253529">
    <property type="component" value="Unassembled WGS sequence"/>
</dbReference>
<feature type="transmembrane region" description="Helical" evidence="1">
    <location>
        <begin position="317"/>
        <end position="335"/>
    </location>
</feature>
<feature type="transmembrane region" description="Helical" evidence="1">
    <location>
        <begin position="113"/>
        <end position="134"/>
    </location>
</feature>
<dbReference type="PANTHER" id="PTHR30199:SF0">
    <property type="entry name" value="INNER MEMBRANE PROTEIN YDCO"/>
    <property type="match status" value="1"/>
</dbReference>
<reference evidence="2 3" key="1">
    <citation type="submission" date="2018-06" db="EMBL/GenBank/DDBJ databases">
        <title>Genomic Encyclopedia of Type Strains, Phase IV (KMG-IV): sequencing the most valuable type-strain genomes for metagenomic binning, comparative biology and taxonomic classification.</title>
        <authorList>
            <person name="Goeker M."/>
        </authorList>
    </citation>
    <scope>NUCLEOTIDE SEQUENCE [LARGE SCALE GENOMIC DNA]</scope>
    <source>
        <strain evidence="2 3">DSM 24875</strain>
    </source>
</reference>
<dbReference type="AlphaFoldDB" id="A0A366FQ36"/>
<feature type="transmembrane region" description="Helical" evidence="1">
    <location>
        <begin position="347"/>
        <end position="380"/>
    </location>
</feature>
<dbReference type="OrthoDB" id="9792424at2"/>
<keyword evidence="3" id="KW-1185">Reference proteome</keyword>
<sequence>MTSRTIGQPIAAGLVTAFVGFASSFAVVLKGLSAVGATDSQAASGLMALSIAMGIAGIVLSVGLRMPVSVAWSTPGAALLAATGATPGGFPAAVGAFLVVGALLVVAGLFRPFARLVAAIPGSLANAMLAGVLFGLCLKPIGALIAAPVGASLIVLAWLVVSRWKRIYATPVAALVAALVIAGSGRVAGLDLMVVSPRPELVWPTFSLGALVGIAAPLFIVTMASQNIPGLAVMGAYGYRPDPGRLVWTTGAFSLASAPFGGHAVNLSSIVAALCASPDASPDPAKRWIAAVTAGATYIVFGLLAGLVTAFAAGAPILVEAVAGLALLGPFGSALHNALADSQEREAALVTFLVTSSGVTIFNVGGAFWGLVAGGAVLVLTRAGASLSPRQAP</sequence>
<keyword evidence="1" id="KW-1133">Transmembrane helix</keyword>
<feature type="transmembrane region" description="Helical" evidence="1">
    <location>
        <begin position="42"/>
        <end position="64"/>
    </location>
</feature>
<protein>
    <submittedName>
        <fullName evidence="2">Benzoate membrane transport protein</fullName>
    </submittedName>
</protein>
<name>A0A366FQ36_9HYPH</name>
<feature type="transmembrane region" description="Helical" evidence="1">
    <location>
        <begin position="167"/>
        <end position="189"/>
    </location>
</feature>
<dbReference type="RefSeq" id="WP_113888657.1">
    <property type="nucleotide sequence ID" value="NZ_QNRK01000007.1"/>
</dbReference>
<accession>A0A366FQ36</accession>
<feature type="transmembrane region" description="Helical" evidence="1">
    <location>
        <begin position="246"/>
        <end position="276"/>
    </location>
</feature>
<gene>
    <name evidence="2" type="ORF">DFR50_107105</name>
</gene>
<dbReference type="Pfam" id="PF03594">
    <property type="entry name" value="BenE"/>
    <property type="match status" value="1"/>
</dbReference>
<keyword evidence="1" id="KW-0812">Transmembrane</keyword>
<organism evidence="2 3">
    <name type="scientific">Roseiarcus fermentans</name>
    <dbReference type="NCBI Taxonomy" id="1473586"/>
    <lineage>
        <taxon>Bacteria</taxon>
        <taxon>Pseudomonadati</taxon>
        <taxon>Pseudomonadota</taxon>
        <taxon>Alphaproteobacteria</taxon>
        <taxon>Hyphomicrobiales</taxon>
        <taxon>Roseiarcaceae</taxon>
        <taxon>Roseiarcus</taxon>
    </lineage>
</organism>
<dbReference type="NCBIfam" id="TIGR00843">
    <property type="entry name" value="benE"/>
    <property type="match status" value="1"/>
</dbReference>
<feature type="transmembrane region" description="Helical" evidence="1">
    <location>
        <begin position="76"/>
        <end position="107"/>
    </location>
</feature>
<keyword evidence="1" id="KW-0472">Membrane</keyword>
<feature type="transmembrane region" description="Helical" evidence="1">
    <location>
        <begin position="288"/>
        <end position="311"/>
    </location>
</feature>
<dbReference type="GO" id="GO:0005886">
    <property type="term" value="C:plasma membrane"/>
    <property type="evidence" value="ECO:0007669"/>
    <property type="project" value="TreeGrafter"/>
</dbReference>
<comment type="caution">
    <text evidence="2">The sequence shown here is derived from an EMBL/GenBank/DDBJ whole genome shotgun (WGS) entry which is preliminary data.</text>
</comment>
<dbReference type="PANTHER" id="PTHR30199">
    <property type="entry name" value="MFS FAMILY TRANSPORTER, PREDICTED SUBSTRATE BENZOATE"/>
    <property type="match status" value="1"/>
</dbReference>
<feature type="transmembrane region" description="Helical" evidence="1">
    <location>
        <begin position="141"/>
        <end position="161"/>
    </location>
</feature>
<dbReference type="EMBL" id="QNRK01000007">
    <property type="protein sequence ID" value="RBP15835.1"/>
    <property type="molecule type" value="Genomic_DNA"/>
</dbReference>
<evidence type="ECO:0000256" key="1">
    <source>
        <dbReference type="SAM" id="Phobius"/>
    </source>
</evidence>
<feature type="transmembrane region" description="Helical" evidence="1">
    <location>
        <begin position="201"/>
        <end position="226"/>
    </location>
</feature>